<evidence type="ECO:0000256" key="2">
    <source>
        <dbReference type="ARBA" id="ARBA00022737"/>
    </source>
</evidence>
<dbReference type="Proteomes" id="UP000605970">
    <property type="component" value="Unassembled WGS sequence"/>
</dbReference>
<evidence type="ECO:0000256" key="3">
    <source>
        <dbReference type="ARBA" id="ARBA00022771"/>
    </source>
</evidence>
<dbReference type="GO" id="GO:0003729">
    <property type="term" value="F:mRNA binding"/>
    <property type="evidence" value="ECO:0007669"/>
    <property type="project" value="InterPro"/>
</dbReference>
<feature type="region of interest" description="Disordered" evidence="6">
    <location>
        <begin position="131"/>
        <end position="162"/>
    </location>
</feature>
<keyword evidence="3 5" id="KW-0863">Zinc-finger</keyword>
<evidence type="ECO:0000256" key="6">
    <source>
        <dbReference type="SAM" id="MobiDB-lite"/>
    </source>
</evidence>
<dbReference type="InterPro" id="IPR000571">
    <property type="entry name" value="Znf_CCCH"/>
</dbReference>
<dbReference type="SUPFAM" id="SSF90229">
    <property type="entry name" value="CCCH zinc finger"/>
    <property type="match status" value="2"/>
</dbReference>
<dbReference type="GO" id="GO:0008270">
    <property type="term" value="F:zinc ion binding"/>
    <property type="evidence" value="ECO:0007669"/>
    <property type="project" value="UniProtKB-KW"/>
</dbReference>
<dbReference type="Gene3D" id="4.10.1000.10">
    <property type="entry name" value="Zinc finger, CCCH-type"/>
    <property type="match status" value="1"/>
</dbReference>
<feature type="compositionally biased region" description="Low complexity" evidence="6">
    <location>
        <begin position="151"/>
        <end position="162"/>
    </location>
</feature>
<dbReference type="PANTHER" id="PTHR12547">
    <property type="entry name" value="CCCH ZINC FINGER/TIS11-RELATED"/>
    <property type="match status" value="1"/>
</dbReference>
<keyword evidence="4 5" id="KW-0862">Zinc</keyword>
<dbReference type="EMBL" id="JABEBT010000018">
    <property type="protein sequence ID" value="KAF7637656.1"/>
    <property type="molecule type" value="Genomic_DNA"/>
</dbReference>
<accession>A0A8S9ZVP3</accession>
<dbReference type="SMART" id="SM00356">
    <property type="entry name" value="ZnF_C3H1"/>
    <property type="match status" value="2"/>
</dbReference>
<name>A0A8S9ZVP3_9BILA</name>
<dbReference type="OrthoDB" id="410307at2759"/>
<dbReference type="AlphaFoldDB" id="A0A8S9ZVP3"/>
<sequence length="257" mass="28842">MSDTESNNETIKTQNNIRIKASICNTWLRKGYCPRGLACIYAHGTDELNDSEVDEKKQTTVICKYFFTTGWCRSGDSCRFMHPFNGNSSDDKVKNNRDVVLDSSSNENEGNSSINKGKRLQKNYTSLCNLSVPPPSFKSNNEGNNKKKENNNNNTKNNNNNLLDNNCFLNASRLKNKETPTPLTFVSGGFGTSRRHGIAGLSSSITERGGSKKDVNQNGHFDELDEEDDPELTSQLDLLGKKFSKMEKQPFGFYNKH</sequence>
<dbReference type="InterPro" id="IPR036855">
    <property type="entry name" value="Znf_CCCH_sf"/>
</dbReference>
<evidence type="ECO:0000256" key="4">
    <source>
        <dbReference type="ARBA" id="ARBA00022833"/>
    </source>
</evidence>
<feature type="domain" description="C3H1-type" evidence="7">
    <location>
        <begin position="18"/>
        <end position="46"/>
    </location>
</feature>
<feature type="zinc finger region" description="C3H1-type" evidence="5">
    <location>
        <begin position="18"/>
        <end position="46"/>
    </location>
</feature>
<keyword evidence="9" id="KW-1185">Reference proteome</keyword>
<evidence type="ECO:0000313" key="8">
    <source>
        <dbReference type="EMBL" id="KAF7637656.1"/>
    </source>
</evidence>
<organism evidence="8 9">
    <name type="scientific">Meloidogyne graminicola</name>
    <dbReference type="NCBI Taxonomy" id="189291"/>
    <lineage>
        <taxon>Eukaryota</taxon>
        <taxon>Metazoa</taxon>
        <taxon>Ecdysozoa</taxon>
        <taxon>Nematoda</taxon>
        <taxon>Chromadorea</taxon>
        <taxon>Rhabditida</taxon>
        <taxon>Tylenchina</taxon>
        <taxon>Tylenchomorpha</taxon>
        <taxon>Tylenchoidea</taxon>
        <taxon>Meloidogynidae</taxon>
        <taxon>Meloidogyninae</taxon>
        <taxon>Meloidogyne</taxon>
    </lineage>
</organism>
<proteinExistence type="predicted"/>
<feature type="zinc finger region" description="C3H1-type" evidence="5">
    <location>
        <begin position="57"/>
        <end position="85"/>
    </location>
</feature>
<evidence type="ECO:0000313" key="9">
    <source>
        <dbReference type="Proteomes" id="UP000605970"/>
    </source>
</evidence>
<comment type="caution">
    <text evidence="8">The sequence shown here is derived from an EMBL/GenBank/DDBJ whole genome shotgun (WGS) entry which is preliminary data.</text>
</comment>
<dbReference type="GO" id="GO:0043186">
    <property type="term" value="C:P granule"/>
    <property type="evidence" value="ECO:0007669"/>
    <property type="project" value="UniProtKB-ARBA"/>
</dbReference>
<keyword evidence="2" id="KW-0677">Repeat</keyword>
<keyword evidence="1 5" id="KW-0479">Metal-binding</keyword>
<evidence type="ECO:0000256" key="1">
    <source>
        <dbReference type="ARBA" id="ARBA00022723"/>
    </source>
</evidence>
<protein>
    <recommendedName>
        <fullName evidence="7">C3H1-type domain-containing protein</fullName>
    </recommendedName>
</protein>
<evidence type="ECO:0000256" key="5">
    <source>
        <dbReference type="PROSITE-ProRule" id="PRU00723"/>
    </source>
</evidence>
<reference evidence="8" key="1">
    <citation type="journal article" date="2020" name="Ecol. Evol.">
        <title>Genome structure and content of the rice root-knot nematode (Meloidogyne graminicola).</title>
        <authorList>
            <person name="Phan N.T."/>
            <person name="Danchin E.G.J."/>
            <person name="Klopp C."/>
            <person name="Perfus-Barbeoch L."/>
            <person name="Kozlowski D.K."/>
            <person name="Koutsovoulos G.D."/>
            <person name="Lopez-Roques C."/>
            <person name="Bouchez O."/>
            <person name="Zahm M."/>
            <person name="Besnard G."/>
            <person name="Bellafiore S."/>
        </authorList>
    </citation>
    <scope>NUCLEOTIDE SEQUENCE</scope>
    <source>
        <strain evidence="8">VN-18</strain>
    </source>
</reference>
<gene>
    <name evidence="8" type="ORF">Mgra_00002913</name>
</gene>
<dbReference type="Pfam" id="PF00642">
    <property type="entry name" value="zf-CCCH"/>
    <property type="match status" value="2"/>
</dbReference>
<feature type="domain" description="C3H1-type" evidence="7">
    <location>
        <begin position="57"/>
        <end position="85"/>
    </location>
</feature>
<dbReference type="PANTHER" id="PTHR12547:SF18">
    <property type="entry name" value="PROTEIN TIS11"/>
    <property type="match status" value="1"/>
</dbReference>
<feature type="region of interest" description="Disordered" evidence="6">
    <location>
        <begin position="202"/>
        <end position="232"/>
    </location>
</feature>
<evidence type="ECO:0000259" key="7">
    <source>
        <dbReference type="PROSITE" id="PS50103"/>
    </source>
</evidence>
<dbReference type="Gene3D" id="6.10.250.3220">
    <property type="match status" value="1"/>
</dbReference>
<dbReference type="PROSITE" id="PS50103">
    <property type="entry name" value="ZF_C3H1"/>
    <property type="match status" value="2"/>
</dbReference>
<dbReference type="InterPro" id="IPR045877">
    <property type="entry name" value="ZFP36-like"/>
</dbReference>